<reference evidence="6" key="1">
    <citation type="submission" date="2023-01" db="EMBL/GenBank/DDBJ databases">
        <title>Whole genome sequence of Paucibacter sp. S2-9 isolated from pond sediment.</title>
        <authorList>
            <person name="Jung J.Y."/>
        </authorList>
    </citation>
    <scope>NUCLEOTIDE SEQUENCE</scope>
    <source>
        <strain evidence="6">S2-9</strain>
    </source>
</reference>
<accession>A0AA95NJ87</accession>
<dbReference type="EMBL" id="CP116346">
    <property type="protein sequence ID" value="WIT13664.1"/>
    <property type="molecule type" value="Genomic_DNA"/>
</dbReference>
<dbReference type="Proteomes" id="UP001177769">
    <property type="component" value="Chromosome"/>
</dbReference>
<evidence type="ECO:0000256" key="1">
    <source>
        <dbReference type="ARBA" id="ARBA00004370"/>
    </source>
</evidence>
<dbReference type="InterPro" id="IPR023352">
    <property type="entry name" value="MAPEG-like_dom_sf"/>
</dbReference>
<keyword evidence="7" id="KW-1185">Reference proteome</keyword>
<keyword evidence="2 5" id="KW-0812">Transmembrane</keyword>
<dbReference type="SUPFAM" id="SSF161084">
    <property type="entry name" value="MAPEG domain-like"/>
    <property type="match status" value="1"/>
</dbReference>
<feature type="transmembrane region" description="Helical" evidence="5">
    <location>
        <begin position="58"/>
        <end position="78"/>
    </location>
</feature>
<organism evidence="6 7">
    <name type="scientific">Paucibacter sediminis</name>
    <dbReference type="NCBI Taxonomy" id="3019553"/>
    <lineage>
        <taxon>Bacteria</taxon>
        <taxon>Pseudomonadati</taxon>
        <taxon>Pseudomonadota</taxon>
        <taxon>Betaproteobacteria</taxon>
        <taxon>Burkholderiales</taxon>
        <taxon>Sphaerotilaceae</taxon>
        <taxon>Roseateles</taxon>
    </lineage>
</organism>
<proteinExistence type="predicted"/>
<evidence type="ECO:0000256" key="4">
    <source>
        <dbReference type="ARBA" id="ARBA00023136"/>
    </source>
</evidence>
<dbReference type="Gene3D" id="1.20.120.550">
    <property type="entry name" value="Membrane associated eicosanoid/glutathione metabolism-like domain"/>
    <property type="match status" value="1"/>
</dbReference>
<dbReference type="RefSeq" id="WP_285234784.1">
    <property type="nucleotide sequence ID" value="NZ_CP116346.1"/>
</dbReference>
<dbReference type="AlphaFoldDB" id="A0AA95NJ87"/>
<dbReference type="Pfam" id="PF01124">
    <property type="entry name" value="MAPEG"/>
    <property type="match status" value="1"/>
</dbReference>
<gene>
    <name evidence="6" type="ORF">PFX98_08610</name>
</gene>
<name>A0AA95NJ87_9BURK</name>
<feature type="transmembrane region" description="Helical" evidence="5">
    <location>
        <begin position="117"/>
        <end position="136"/>
    </location>
</feature>
<comment type="subcellular location">
    <subcellularLocation>
        <location evidence="1">Membrane</location>
    </subcellularLocation>
</comment>
<evidence type="ECO:0000313" key="7">
    <source>
        <dbReference type="Proteomes" id="UP001177769"/>
    </source>
</evidence>
<keyword evidence="4 5" id="KW-0472">Membrane</keyword>
<protein>
    <submittedName>
        <fullName evidence="6">MAPEG family protein</fullName>
    </submittedName>
</protein>
<evidence type="ECO:0000313" key="6">
    <source>
        <dbReference type="EMBL" id="WIT13664.1"/>
    </source>
</evidence>
<keyword evidence="3 5" id="KW-1133">Transmembrane helix</keyword>
<evidence type="ECO:0000256" key="5">
    <source>
        <dbReference type="SAM" id="Phobius"/>
    </source>
</evidence>
<dbReference type="KEGG" id="pais:PFX98_08610"/>
<dbReference type="GO" id="GO:0016020">
    <property type="term" value="C:membrane"/>
    <property type="evidence" value="ECO:0007669"/>
    <property type="project" value="UniProtKB-SubCell"/>
</dbReference>
<evidence type="ECO:0000256" key="3">
    <source>
        <dbReference type="ARBA" id="ARBA00022989"/>
    </source>
</evidence>
<evidence type="ECO:0000256" key="2">
    <source>
        <dbReference type="ARBA" id="ARBA00022692"/>
    </source>
</evidence>
<sequence>MSNNNSALALALFISWALALLLLMEVLRSLLVLSGRVPSNGFTPDNANLSPFMQRLARAHANCVESLPVFGGLLLLALATGQTAVTDPLALWFVLARVVQSCIHLASLSVAAVNLRFAAFAVQTAIGVHWAAALTLRHLT</sequence>
<dbReference type="InterPro" id="IPR001129">
    <property type="entry name" value="Membr-assoc_MAPEG"/>
</dbReference>